<dbReference type="Proteomes" id="UP000252519">
    <property type="component" value="Unassembled WGS sequence"/>
</dbReference>
<evidence type="ECO:0000313" key="2">
    <source>
        <dbReference type="EMBL" id="RCN33776.1"/>
    </source>
</evidence>
<evidence type="ECO:0008006" key="4">
    <source>
        <dbReference type="Google" id="ProtNLM"/>
    </source>
</evidence>
<keyword evidence="3" id="KW-1185">Reference proteome</keyword>
<dbReference type="AlphaFoldDB" id="A0A368FNM6"/>
<dbReference type="EMBL" id="JOJR01000868">
    <property type="protein sequence ID" value="RCN33776.1"/>
    <property type="molecule type" value="Genomic_DNA"/>
</dbReference>
<organism evidence="2 3">
    <name type="scientific">Ancylostoma caninum</name>
    <name type="common">Dog hookworm</name>
    <dbReference type="NCBI Taxonomy" id="29170"/>
    <lineage>
        <taxon>Eukaryota</taxon>
        <taxon>Metazoa</taxon>
        <taxon>Ecdysozoa</taxon>
        <taxon>Nematoda</taxon>
        <taxon>Chromadorea</taxon>
        <taxon>Rhabditida</taxon>
        <taxon>Rhabditina</taxon>
        <taxon>Rhabditomorpha</taxon>
        <taxon>Strongyloidea</taxon>
        <taxon>Ancylostomatidae</taxon>
        <taxon>Ancylostomatinae</taxon>
        <taxon>Ancylostoma</taxon>
    </lineage>
</organism>
<keyword evidence="1" id="KW-0472">Membrane</keyword>
<evidence type="ECO:0000256" key="1">
    <source>
        <dbReference type="SAM" id="Phobius"/>
    </source>
</evidence>
<keyword evidence="1" id="KW-1133">Transmembrane helix</keyword>
<comment type="caution">
    <text evidence="2">The sequence shown here is derived from an EMBL/GenBank/DDBJ whole genome shotgun (WGS) entry which is preliminary data.</text>
</comment>
<protein>
    <recommendedName>
        <fullName evidence="4">FeoB-associated Cys-rich membrane protein</fullName>
    </recommendedName>
</protein>
<evidence type="ECO:0000313" key="3">
    <source>
        <dbReference type="Proteomes" id="UP000252519"/>
    </source>
</evidence>
<reference evidence="2 3" key="1">
    <citation type="submission" date="2014-10" db="EMBL/GenBank/DDBJ databases">
        <title>Draft genome of the hookworm Ancylostoma caninum.</title>
        <authorList>
            <person name="Mitreva M."/>
        </authorList>
    </citation>
    <scope>NUCLEOTIDE SEQUENCE [LARGE SCALE GENOMIC DNA]</scope>
    <source>
        <strain evidence="2 3">Baltimore</strain>
    </source>
</reference>
<dbReference type="OrthoDB" id="5874082at2759"/>
<keyword evidence="1" id="KW-0812">Transmembrane</keyword>
<name>A0A368FNM6_ANCCA</name>
<accession>A0A368FNM6</accession>
<feature type="transmembrane region" description="Helical" evidence="1">
    <location>
        <begin position="15"/>
        <end position="35"/>
    </location>
</feature>
<proteinExistence type="predicted"/>
<sequence>MDDIIKIFVSGDKVLGYFGMLLISGVLIFVAIYIYKNRGRRCSYSCHGYC</sequence>
<gene>
    <name evidence="2" type="ORF">ANCCAN_20386</name>
</gene>